<accession>A0A015Y649</accession>
<evidence type="ECO:0000313" key="3">
    <source>
        <dbReference type="Proteomes" id="UP000022082"/>
    </source>
</evidence>
<reference evidence="2 3" key="1">
    <citation type="submission" date="2014-02" db="EMBL/GenBank/DDBJ databases">
        <authorList>
            <person name="Sears C."/>
            <person name="Carroll K."/>
            <person name="Sack B.R."/>
            <person name="Qadri F."/>
            <person name="Myers L.L."/>
            <person name="Chung G.-T."/>
            <person name="Escheverria P."/>
            <person name="Fraser C.M."/>
            <person name="Sadzewicz L."/>
            <person name="Shefchek K.A."/>
            <person name="Tallon L."/>
            <person name="Das S.P."/>
            <person name="Daugherty S."/>
            <person name="Mongodin E.F."/>
        </authorList>
    </citation>
    <scope>NUCLEOTIDE SEQUENCE [LARGE SCALE GENOMIC DNA]</scope>
    <source>
        <strain evidence="2 3">S36L11</strain>
    </source>
</reference>
<dbReference type="Proteomes" id="UP000022082">
    <property type="component" value="Unassembled WGS sequence"/>
</dbReference>
<dbReference type="EMBL" id="JGDJ01000250">
    <property type="protein sequence ID" value="EXZ27427.1"/>
    <property type="molecule type" value="Genomic_DNA"/>
</dbReference>
<comment type="caution">
    <text evidence="2">The sequence shown here is derived from an EMBL/GenBank/DDBJ whole genome shotgun (WGS) entry which is preliminary data.</text>
</comment>
<feature type="compositionally biased region" description="Basic and acidic residues" evidence="1">
    <location>
        <begin position="28"/>
        <end position="38"/>
    </location>
</feature>
<dbReference type="AlphaFoldDB" id="A0A015Y649"/>
<dbReference type="PATRIC" id="fig|1339327.3.peg.3931"/>
<evidence type="ECO:0000313" key="2">
    <source>
        <dbReference type="EMBL" id="EXZ27427.1"/>
    </source>
</evidence>
<gene>
    <name evidence="2" type="ORF">M136_3394</name>
</gene>
<organism evidence="2 3">
    <name type="scientific">Bacteroides fragilis str. S36L11</name>
    <dbReference type="NCBI Taxonomy" id="1339327"/>
    <lineage>
        <taxon>Bacteria</taxon>
        <taxon>Pseudomonadati</taxon>
        <taxon>Bacteroidota</taxon>
        <taxon>Bacteroidia</taxon>
        <taxon>Bacteroidales</taxon>
        <taxon>Bacteroidaceae</taxon>
        <taxon>Bacteroides</taxon>
    </lineage>
</organism>
<feature type="region of interest" description="Disordered" evidence="1">
    <location>
        <begin position="1"/>
        <end position="38"/>
    </location>
</feature>
<protein>
    <submittedName>
        <fullName evidence="2">Uncharacterized protein</fullName>
    </submittedName>
</protein>
<proteinExistence type="predicted"/>
<evidence type="ECO:0000256" key="1">
    <source>
        <dbReference type="SAM" id="MobiDB-lite"/>
    </source>
</evidence>
<name>A0A015Y649_BACFG</name>
<sequence>MIFFQPTQPLKGAALRNQPGKRLSLQQEMKKQTSDSLF</sequence>